<feature type="transmembrane region" description="Helical" evidence="2">
    <location>
        <begin position="397"/>
        <end position="419"/>
    </location>
</feature>
<keyword evidence="2" id="KW-0812">Transmembrane</keyword>
<gene>
    <name evidence="4" type="ORF">EP51_22520</name>
</gene>
<sequence>MLYFISIAALIALFAIGTMTPINMGVLAFAAAFVIGGWLSGLSMDEIFGFFPGSIFTIIVGITLLFGIARVNGTVDLLVGGALKLVRGKRWAIVWLMFFLGAGLMTMGSVLAVGMLAPIAMPIAKRYKIDPLLMGMMISHGVLGAAFSPITVYGAFTNGWLQSAGLPTNPLALYAIPLGLSFLLALGLFLVRGRDLLRADDQSIDIDDLTSSDNPTVAGSPAPQPRGGDLVTTGASAGQHATSARHGAGPMVLTTGSPQPAREPDRLTEIESTGFTPLRVLTLLGMVALLIGSAVFQIDVGVCSMVIAAILLVLAPNKHKPAVNNVTWSAVLLVCGMLTYMSVLKANGTLEFLGDAAASLGSPLLTALILCYAVAAVSAVGSSIGTLGIVLPLAAPLLMMGEVGLIGFVAAVSFSAVIVDVSPLSSNGVMVLANAQVPDRDKFQRSLFKYTGYIVLVAPILAWLFVVLPTSM</sequence>
<dbReference type="Proteomes" id="UP000028488">
    <property type="component" value="Chromosome"/>
</dbReference>
<dbReference type="InterPro" id="IPR009827">
    <property type="entry name" value="MatC_N"/>
</dbReference>
<evidence type="ECO:0000256" key="1">
    <source>
        <dbReference type="SAM" id="MobiDB-lite"/>
    </source>
</evidence>
<feature type="transmembrane region" description="Helical" evidence="2">
    <location>
        <begin position="47"/>
        <end position="71"/>
    </location>
</feature>
<dbReference type="RefSeq" id="WP_128640429.1">
    <property type="nucleotide sequence ID" value="NZ_CP008947.1"/>
</dbReference>
<feature type="region of interest" description="Disordered" evidence="1">
    <location>
        <begin position="208"/>
        <end position="264"/>
    </location>
</feature>
<feature type="transmembrane region" description="Helical" evidence="2">
    <location>
        <begin position="132"/>
        <end position="156"/>
    </location>
</feature>
<keyword evidence="2" id="KW-0472">Membrane</keyword>
<protein>
    <submittedName>
        <fullName evidence="4">C4-dicarboxylate ABC transporter</fullName>
    </submittedName>
</protein>
<dbReference type="eggNOG" id="COG0471">
    <property type="taxonomic scope" value="Bacteria"/>
</dbReference>
<keyword evidence="2" id="KW-1133">Transmembrane helix</keyword>
<name>A0A076EMB8_RHOOP</name>
<feature type="transmembrane region" description="Helical" evidence="2">
    <location>
        <begin position="6"/>
        <end position="35"/>
    </location>
</feature>
<feature type="transmembrane region" description="Helical" evidence="2">
    <location>
        <begin position="450"/>
        <end position="468"/>
    </location>
</feature>
<evidence type="ECO:0000256" key="2">
    <source>
        <dbReference type="SAM" id="Phobius"/>
    </source>
</evidence>
<evidence type="ECO:0000313" key="5">
    <source>
        <dbReference type="Proteomes" id="UP000028488"/>
    </source>
</evidence>
<evidence type="ECO:0000259" key="3">
    <source>
        <dbReference type="Pfam" id="PF07158"/>
    </source>
</evidence>
<dbReference type="EMBL" id="CP008947">
    <property type="protein sequence ID" value="AII07275.1"/>
    <property type="molecule type" value="Genomic_DNA"/>
</dbReference>
<feature type="transmembrane region" description="Helical" evidence="2">
    <location>
        <begin position="281"/>
        <end position="314"/>
    </location>
</feature>
<feature type="transmembrane region" description="Helical" evidence="2">
    <location>
        <begin position="91"/>
        <end position="120"/>
    </location>
</feature>
<accession>A0A076EMB8</accession>
<feature type="transmembrane region" description="Helical" evidence="2">
    <location>
        <begin position="364"/>
        <end position="391"/>
    </location>
</feature>
<organism evidence="4 5">
    <name type="scientific">Rhodococcus opacus</name>
    <name type="common">Nocardia opaca</name>
    <dbReference type="NCBI Taxonomy" id="37919"/>
    <lineage>
        <taxon>Bacteria</taxon>
        <taxon>Bacillati</taxon>
        <taxon>Actinomycetota</taxon>
        <taxon>Actinomycetes</taxon>
        <taxon>Mycobacteriales</taxon>
        <taxon>Nocardiaceae</taxon>
        <taxon>Rhodococcus</taxon>
    </lineage>
</organism>
<feature type="compositionally biased region" description="Polar residues" evidence="1">
    <location>
        <begin position="233"/>
        <end position="242"/>
    </location>
</feature>
<reference evidence="4 5" key="1">
    <citation type="submission" date="2014-07" db="EMBL/GenBank/DDBJ databases">
        <title>Genome Sequence of Rhodococcus opacus Strain R7, a Biodegrader of Mono- and Polycyclic Aromatic Hydrocarbons.</title>
        <authorList>
            <person name="Di Gennaro P."/>
            <person name="Zampolli J."/>
            <person name="Presti I."/>
            <person name="Cappelletti M."/>
            <person name="D'Ursi P."/>
            <person name="Orro A."/>
            <person name="Mezzelani A."/>
            <person name="Milanesi L."/>
        </authorList>
    </citation>
    <scope>NUCLEOTIDE SEQUENCE [LARGE SCALE GENOMIC DNA]</scope>
    <source>
        <strain evidence="4 5">R7</strain>
    </source>
</reference>
<dbReference type="Pfam" id="PF07158">
    <property type="entry name" value="MatC_N"/>
    <property type="match status" value="1"/>
</dbReference>
<feature type="domain" description="Dicarboxylate carrier MatC N-terminal" evidence="3">
    <location>
        <begin position="4"/>
        <end position="144"/>
    </location>
</feature>
<dbReference type="AlphaFoldDB" id="A0A076EMB8"/>
<feature type="transmembrane region" description="Helical" evidence="2">
    <location>
        <begin position="171"/>
        <end position="191"/>
    </location>
</feature>
<proteinExistence type="predicted"/>
<evidence type="ECO:0000313" key="4">
    <source>
        <dbReference type="EMBL" id="AII07275.1"/>
    </source>
</evidence>
<feature type="transmembrane region" description="Helical" evidence="2">
    <location>
        <begin position="326"/>
        <end position="343"/>
    </location>
</feature>